<protein>
    <submittedName>
        <fullName evidence="2">Prepilin-type N-terminal cleavage/methylation domain-containing protein</fullName>
    </submittedName>
</protein>
<accession>A0A7D7W7X5</accession>
<dbReference type="RefSeq" id="WP_182255042.1">
    <property type="nucleotide sequence ID" value="NZ_CP043732.1"/>
</dbReference>
<dbReference type="Pfam" id="PF07963">
    <property type="entry name" value="N_methyl"/>
    <property type="match status" value="1"/>
</dbReference>
<sequence>MTVHPRDRLADDDSGLSLIELIVVLLLMGILGSLVVMIFINSWNTQRDVTTTSTATNEGQHFSLSVERAVRNAEAMSVSADGTQLLVRTTLGGAKTCQAFKLQPADIADPTKGDAAFITAGSSAPAWHGPTILHEVAPIGAAKYFARDGKIITYRFQVDTTSAPVTFDGEVTARNNLSEDGLTCWS</sequence>
<organism evidence="2 3">
    <name type="scientific">Microbacterium esteraromaticum</name>
    <dbReference type="NCBI Taxonomy" id="57043"/>
    <lineage>
        <taxon>Bacteria</taxon>
        <taxon>Bacillati</taxon>
        <taxon>Actinomycetota</taxon>
        <taxon>Actinomycetes</taxon>
        <taxon>Micrococcales</taxon>
        <taxon>Microbacteriaceae</taxon>
        <taxon>Microbacterium</taxon>
    </lineage>
</organism>
<dbReference type="SUPFAM" id="SSF54523">
    <property type="entry name" value="Pili subunits"/>
    <property type="match status" value="1"/>
</dbReference>
<keyword evidence="1" id="KW-0472">Membrane</keyword>
<dbReference type="InterPro" id="IPR045584">
    <property type="entry name" value="Pilin-like"/>
</dbReference>
<feature type="transmembrane region" description="Helical" evidence="1">
    <location>
        <begin position="15"/>
        <end position="40"/>
    </location>
</feature>
<dbReference type="Gene3D" id="3.30.700.10">
    <property type="entry name" value="Glycoprotein, Type 4 Pilin"/>
    <property type="match status" value="1"/>
</dbReference>
<dbReference type="EMBL" id="CP043732">
    <property type="protein sequence ID" value="QMU96535.1"/>
    <property type="molecule type" value="Genomic_DNA"/>
</dbReference>
<name>A0A7D7W7X5_9MICO</name>
<keyword evidence="1" id="KW-0812">Transmembrane</keyword>
<dbReference type="NCBIfam" id="TIGR02532">
    <property type="entry name" value="IV_pilin_GFxxxE"/>
    <property type="match status" value="1"/>
</dbReference>
<keyword evidence="1" id="KW-1133">Transmembrane helix</keyword>
<evidence type="ECO:0000313" key="3">
    <source>
        <dbReference type="Proteomes" id="UP000515708"/>
    </source>
</evidence>
<dbReference type="InterPro" id="IPR012902">
    <property type="entry name" value="N_methyl_site"/>
</dbReference>
<gene>
    <name evidence="2" type="ORF">FVO59_04415</name>
</gene>
<dbReference type="PROSITE" id="PS00409">
    <property type="entry name" value="PROKAR_NTER_METHYL"/>
    <property type="match status" value="1"/>
</dbReference>
<evidence type="ECO:0000256" key="1">
    <source>
        <dbReference type="SAM" id="Phobius"/>
    </source>
</evidence>
<proteinExistence type="predicted"/>
<dbReference type="AlphaFoldDB" id="A0A7D7W7X5"/>
<dbReference type="Proteomes" id="UP000515708">
    <property type="component" value="Chromosome"/>
</dbReference>
<evidence type="ECO:0000313" key="2">
    <source>
        <dbReference type="EMBL" id="QMU96535.1"/>
    </source>
</evidence>
<reference evidence="2 3" key="1">
    <citation type="journal article" date="2020" name="Front. Microbiol.">
        <title>Design of Bacterial Strain-Specific qPCR Assays Using NGS Data and Publicly Available Resources and Its Application to Track Biocontrol Strains.</title>
        <authorList>
            <person name="Hernandez I."/>
            <person name="Sant C."/>
            <person name="Martinez R."/>
            <person name="Fernandez C."/>
        </authorList>
    </citation>
    <scope>NUCLEOTIDE SEQUENCE [LARGE SCALE GENOMIC DNA]</scope>
    <source>
        <strain evidence="2 3">B24</strain>
    </source>
</reference>